<gene>
    <name evidence="2" type="ORF">SAMN02745152_01314</name>
</gene>
<organism evidence="2 3">
    <name type="scientific">Treponema berlinense</name>
    <dbReference type="NCBI Taxonomy" id="225004"/>
    <lineage>
        <taxon>Bacteria</taxon>
        <taxon>Pseudomonadati</taxon>
        <taxon>Spirochaetota</taxon>
        <taxon>Spirochaetia</taxon>
        <taxon>Spirochaetales</taxon>
        <taxon>Treponemataceae</taxon>
        <taxon>Treponema</taxon>
    </lineage>
</organism>
<sequence>MQKPSHYGFRLSPAFTVASNRKRLCRPPGLCRVLKQCVSGCNGERSENKRKAFGRSRERRGGCRRQTDAQKSLINTNFRFFSQIEILKKKI</sequence>
<keyword evidence="3" id="KW-1185">Reference proteome</keyword>
<dbReference type="Proteomes" id="UP000190395">
    <property type="component" value="Unassembled WGS sequence"/>
</dbReference>
<protein>
    <submittedName>
        <fullName evidence="2">Uncharacterized protein</fullName>
    </submittedName>
</protein>
<evidence type="ECO:0000313" key="3">
    <source>
        <dbReference type="Proteomes" id="UP000190395"/>
    </source>
</evidence>
<evidence type="ECO:0000256" key="1">
    <source>
        <dbReference type="SAM" id="MobiDB-lite"/>
    </source>
</evidence>
<feature type="region of interest" description="Disordered" evidence="1">
    <location>
        <begin position="43"/>
        <end position="66"/>
    </location>
</feature>
<accession>A0A1T4NSU2</accession>
<dbReference type="STRING" id="225004.SAMN02745152_01314"/>
<proteinExistence type="predicted"/>
<evidence type="ECO:0000313" key="2">
    <source>
        <dbReference type="EMBL" id="SJZ82379.1"/>
    </source>
</evidence>
<reference evidence="2 3" key="1">
    <citation type="submission" date="2017-02" db="EMBL/GenBank/DDBJ databases">
        <authorList>
            <person name="Peterson S.W."/>
        </authorList>
    </citation>
    <scope>NUCLEOTIDE SEQUENCE [LARGE SCALE GENOMIC DNA]</scope>
    <source>
        <strain evidence="2 3">ATCC BAA-909</strain>
    </source>
</reference>
<name>A0A1T4NSU2_9SPIR</name>
<dbReference type="EMBL" id="FUXC01000007">
    <property type="protein sequence ID" value="SJZ82379.1"/>
    <property type="molecule type" value="Genomic_DNA"/>
</dbReference>
<feature type="compositionally biased region" description="Basic and acidic residues" evidence="1">
    <location>
        <begin position="44"/>
        <end position="66"/>
    </location>
</feature>
<dbReference type="AlphaFoldDB" id="A0A1T4NSU2"/>